<dbReference type="GO" id="GO:0046983">
    <property type="term" value="F:protein dimerization activity"/>
    <property type="evidence" value="ECO:0007669"/>
    <property type="project" value="InterPro"/>
</dbReference>
<evidence type="ECO:0000256" key="3">
    <source>
        <dbReference type="ARBA" id="ARBA00023125"/>
    </source>
</evidence>
<dbReference type="STRING" id="6573.A0A210QP14"/>
<dbReference type="Pfam" id="PF00010">
    <property type="entry name" value="HLH"/>
    <property type="match status" value="1"/>
</dbReference>
<evidence type="ECO:0000256" key="2">
    <source>
        <dbReference type="ARBA" id="ARBA00023015"/>
    </source>
</evidence>
<feature type="compositionally biased region" description="Polar residues" evidence="6">
    <location>
        <begin position="7"/>
        <end position="16"/>
    </location>
</feature>
<keyword evidence="3" id="KW-0238">DNA-binding</keyword>
<dbReference type="EMBL" id="NEDP02002599">
    <property type="protein sequence ID" value="OWF50448.1"/>
    <property type="molecule type" value="Genomic_DNA"/>
</dbReference>
<dbReference type="InterPro" id="IPR011598">
    <property type="entry name" value="bHLH_dom"/>
</dbReference>
<evidence type="ECO:0000313" key="8">
    <source>
        <dbReference type="EMBL" id="OWF50448.1"/>
    </source>
</evidence>
<organism evidence="8 9">
    <name type="scientific">Mizuhopecten yessoensis</name>
    <name type="common">Japanese scallop</name>
    <name type="synonym">Patinopecten yessoensis</name>
    <dbReference type="NCBI Taxonomy" id="6573"/>
    <lineage>
        <taxon>Eukaryota</taxon>
        <taxon>Metazoa</taxon>
        <taxon>Spiralia</taxon>
        <taxon>Lophotrochozoa</taxon>
        <taxon>Mollusca</taxon>
        <taxon>Bivalvia</taxon>
        <taxon>Autobranchia</taxon>
        <taxon>Pteriomorphia</taxon>
        <taxon>Pectinida</taxon>
        <taxon>Pectinoidea</taxon>
        <taxon>Pectinidae</taxon>
        <taxon>Mizuhopecten</taxon>
    </lineage>
</organism>
<dbReference type="Proteomes" id="UP000242188">
    <property type="component" value="Unassembled WGS sequence"/>
</dbReference>
<dbReference type="InterPro" id="IPR036638">
    <property type="entry name" value="HLH_DNA-bd_sf"/>
</dbReference>
<evidence type="ECO:0000313" key="9">
    <source>
        <dbReference type="Proteomes" id="UP000242188"/>
    </source>
</evidence>
<dbReference type="PANTHER" id="PTHR23349:SF42">
    <property type="entry name" value="BHLH DOMAIN-CONTAINING PROTEIN"/>
    <property type="match status" value="1"/>
</dbReference>
<dbReference type="OrthoDB" id="10055449at2759"/>
<keyword evidence="5" id="KW-0539">Nucleus</keyword>
<gene>
    <name evidence="8" type="ORF">KP79_PYT19370</name>
</gene>
<dbReference type="FunFam" id="4.10.280.10:FF:000010">
    <property type="entry name" value="Scleraxis bHLH transcription factor"/>
    <property type="match status" value="1"/>
</dbReference>
<dbReference type="GO" id="GO:0032502">
    <property type="term" value="P:developmental process"/>
    <property type="evidence" value="ECO:0007669"/>
    <property type="project" value="TreeGrafter"/>
</dbReference>
<comment type="subcellular location">
    <subcellularLocation>
        <location evidence="1">Nucleus</location>
    </subcellularLocation>
</comment>
<evidence type="ECO:0000256" key="5">
    <source>
        <dbReference type="ARBA" id="ARBA00023242"/>
    </source>
</evidence>
<dbReference type="InterPro" id="IPR050283">
    <property type="entry name" value="E-box_TF_Regulators"/>
</dbReference>
<evidence type="ECO:0000256" key="1">
    <source>
        <dbReference type="ARBA" id="ARBA00004123"/>
    </source>
</evidence>
<sequence length="195" mass="21963">MRKAMKLSNQYCSSNKQKSENEDSIHYSDGSDSISSAEECIATRKGNKKSTNKKCRIGNSEDGELDLNQTDFVFESQPRQRLAANARERDRTHSVNTAFVTLRTLIPTEPADRKLSKIETLRLATSYIAHLNTVLMVGSECIDQPCVKHQAMLRGGLDNIPKPVCTFCLSASRTRTMKPESCMYKDVRPGMQVRR</sequence>
<dbReference type="PROSITE" id="PS50888">
    <property type="entry name" value="BHLH"/>
    <property type="match status" value="1"/>
</dbReference>
<dbReference type="GO" id="GO:0005634">
    <property type="term" value="C:nucleus"/>
    <property type="evidence" value="ECO:0007669"/>
    <property type="project" value="UniProtKB-SubCell"/>
</dbReference>
<evidence type="ECO:0000256" key="6">
    <source>
        <dbReference type="SAM" id="MobiDB-lite"/>
    </source>
</evidence>
<accession>A0A210QP14</accession>
<evidence type="ECO:0000259" key="7">
    <source>
        <dbReference type="PROSITE" id="PS50888"/>
    </source>
</evidence>
<dbReference type="SUPFAM" id="SSF47459">
    <property type="entry name" value="HLH, helix-loop-helix DNA-binding domain"/>
    <property type="match status" value="1"/>
</dbReference>
<dbReference type="PANTHER" id="PTHR23349">
    <property type="entry name" value="BASIC HELIX-LOOP-HELIX TRANSCRIPTION FACTOR, TWIST"/>
    <property type="match status" value="1"/>
</dbReference>
<dbReference type="GO" id="GO:0000977">
    <property type="term" value="F:RNA polymerase II transcription regulatory region sequence-specific DNA binding"/>
    <property type="evidence" value="ECO:0007669"/>
    <property type="project" value="TreeGrafter"/>
</dbReference>
<dbReference type="SMART" id="SM00353">
    <property type="entry name" value="HLH"/>
    <property type="match status" value="1"/>
</dbReference>
<keyword evidence="9" id="KW-1185">Reference proteome</keyword>
<feature type="compositionally biased region" description="Basic and acidic residues" evidence="6">
    <location>
        <begin position="17"/>
        <end position="26"/>
    </location>
</feature>
<dbReference type="Gene3D" id="4.10.280.10">
    <property type="entry name" value="Helix-loop-helix DNA-binding domain"/>
    <property type="match status" value="1"/>
</dbReference>
<name>A0A210QP14_MIZYE</name>
<reference evidence="8 9" key="1">
    <citation type="journal article" date="2017" name="Nat. Ecol. Evol.">
        <title>Scallop genome provides insights into evolution of bilaterian karyotype and development.</title>
        <authorList>
            <person name="Wang S."/>
            <person name="Zhang J."/>
            <person name="Jiao W."/>
            <person name="Li J."/>
            <person name="Xun X."/>
            <person name="Sun Y."/>
            <person name="Guo X."/>
            <person name="Huan P."/>
            <person name="Dong B."/>
            <person name="Zhang L."/>
            <person name="Hu X."/>
            <person name="Sun X."/>
            <person name="Wang J."/>
            <person name="Zhao C."/>
            <person name="Wang Y."/>
            <person name="Wang D."/>
            <person name="Huang X."/>
            <person name="Wang R."/>
            <person name="Lv J."/>
            <person name="Li Y."/>
            <person name="Zhang Z."/>
            <person name="Liu B."/>
            <person name="Lu W."/>
            <person name="Hui Y."/>
            <person name="Liang J."/>
            <person name="Zhou Z."/>
            <person name="Hou R."/>
            <person name="Li X."/>
            <person name="Liu Y."/>
            <person name="Li H."/>
            <person name="Ning X."/>
            <person name="Lin Y."/>
            <person name="Zhao L."/>
            <person name="Xing Q."/>
            <person name="Dou J."/>
            <person name="Li Y."/>
            <person name="Mao J."/>
            <person name="Guo H."/>
            <person name="Dou H."/>
            <person name="Li T."/>
            <person name="Mu C."/>
            <person name="Jiang W."/>
            <person name="Fu Q."/>
            <person name="Fu X."/>
            <person name="Miao Y."/>
            <person name="Liu J."/>
            <person name="Yu Q."/>
            <person name="Li R."/>
            <person name="Liao H."/>
            <person name="Li X."/>
            <person name="Kong Y."/>
            <person name="Jiang Z."/>
            <person name="Chourrout D."/>
            <person name="Li R."/>
            <person name="Bao Z."/>
        </authorList>
    </citation>
    <scope>NUCLEOTIDE SEQUENCE [LARGE SCALE GENOMIC DNA]</scope>
    <source>
        <strain evidence="8 9">PY_sf001</strain>
    </source>
</reference>
<protein>
    <submittedName>
        <fullName evidence="8">Transcription factor 15</fullName>
    </submittedName>
</protein>
<feature type="region of interest" description="Disordered" evidence="6">
    <location>
        <begin position="1"/>
        <end position="32"/>
    </location>
</feature>
<dbReference type="CDD" id="cd11465">
    <property type="entry name" value="bHLH_TS_scleraxis_like"/>
    <property type="match status" value="1"/>
</dbReference>
<dbReference type="AlphaFoldDB" id="A0A210QP14"/>
<proteinExistence type="predicted"/>
<keyword evidence="4" id="KW-0804">Transcription</keyword>
<dbReference type="GO" id="GO:0000981">
    <property type="term" value="F:DNA-binding transcription factor activity, RNA polymerase II-specific"/>
    <property type="evidence" value="ECO:0007669"/>
    <property type="project" value="TreeGrafter"/>
</dbReference>
<comment type="caution">
    <text evidence="8">The sequence shown here is derived from an EMBL/GenBank/DDBJ whole genome shotgun (WGS) entry which is preliminary data.</text>
</comment>
<feature type="domain" description="BHLH" evidence="7">
    <location>
        <begin position="79"/>
        <end position="131"/>
    </location>
</feature>
<evidence type="ECO:0000256" key="4">
    <source>
        <dbReference type="ARBA" id="ARBA00023163"/>
    </source>
</evidence>
<keyword evidence="2" id="KW-0805">Transcription regulation</keyword>